<organism evidence="10">
    <name type="scientific">freshwater metagenome</name>
    <dbReference type="NCBI Taxonomy" id="449393"/>
    <lineage>
        <taxon>unclassified sequences</taxon>
        <taxon>metagenomes</taxon>
        <taxon>ecological metagenomes</taxon>
    </lineage>
</organism>
<dbReference type="InterPro" id="IPR035906">
    <property type="entry name" value="MetI-like_sf"/>
</dbReference>
<protein>
    <submittedName>
        <fullName evidence="10">Unannotated protein</fullName>
    </submittedName>
</protein>
<keyword evidence="6 8" id="KW-1133">Transmembrane helix</keyword>
<dbReference type="PROSITE" id="PS50928">
    <property type="entry name" value="ABC_TM1"/>
    <property type="match status" value="2"/>
</dbReference>
<feature type="domain" description="ABC transmembrane type-1" evidence="9">
    <location>
        <begin position="65"/>
        <end position="250"/>
    </location>
</feature>
<evidence type="ECO:0000256" key="8">
    <source>
        <dbReference type="SAM" id="Phobius"/>
    </source>
</evidence>
<dbReference type="GO" id="GO:0005886">
    <property type="term" value="C:plasma membrane"/>
    <property type="evidence" value="ECO:0007669"/>
    <property type="project" value="UniProtKB-SubCell"/>
</dbReference>
<feature type="transmembrane region" description="Helical" evidence="8">
    <location>
        <begin position="381"/>
        <end position="402"/>
    </location>
</feature>
<reference evidence="10" key="1">
    <citation type="submission" date="2020-05" db="EMBL/GenBank/DDBJ databases">
        <authorList>
            <person name="Chiriac C."/>
            <person name="Salcher M."/>
            <person name="Ghai R."/>
            <person name="Kavagutti S V."/>
        </authorList>
    </citation>
    <scope>NUCLEOTIDE SEQUENCE</scope>
</reference>
<evidence type="ECO:0000256" key="7">
    <source>
        <dbReference type="ARBA" id="ARBA00023136"/>
    </source>
</evidence>
<dbReference type="GO" id="GO:0055085">
    <property type="term" value="P:transmembrane transport"/>
    <property type="evidence" value="ECO:0007669"/>
    <property type="project" value="InterPro"/>
</dbReference>
<evidence type="ECO:0000256" key="1">
    <source>
        <dbReference type="ARBA" id="ARBA00004429"/>
    </source>
</evidence>
<evidence type="ECO:0000256" key="5">
    <source>
        <dbReference type="ARBA" id="ARBA00022692"/>
    </source>
</evidence>
<comment type="subcellular location">
    <subcellularLocation>
        <location evidence="1">Cell inner membrane</location>
        <topology evidence="1">Multi-pass membrane protein</topology>
    </subcellularLocation>
</comment>
<evidence type="ECO:0000256" key="2">
    <source>
        <dbReference type="ARBA" id="ARBA00022448"/>
    </source>
</evidence>
<feature type="transmembrane region" description="Helical" evidence="8">
    <location>
        <begin position="512"/>
        <end position="536"/>
    </location>
</feature>
<keyword evidence="3" id="KW-1003">Cell membrane</keyword>
<feature type="transmembrane region" description="Helical" evidence="8">
    <location>
        <begin position="101"/>
        <end position="124"/>
    </location>
</feature>
<sequence length="547" mass="58271">MTRPDRRAESSSNRLPRWVVGGLAVPATVFIGVFYLWPVGTLIGRSFTLESLRSALHDPAIRHIAWFTTWQAGLSTMLTVAIGLVPAYLLARFEFRGRRLLTAAITVPFVLPTVVVGAAFLALLPDRLDQSVIAIVMAHVFFNVAVVVRGVGGLWEQLPPDLGAAARTLGASPSRTMREITLPLLTPAIAASASIVFLFTFTSFGVVRLLGGPAHPTLEVEIWQQATRFGDVGVAAVLSVAQLVVLGLAVAWFSRLQTTHRRALDLAPLTHRQRARTPRQRAFVIGATIAILVAIAVPVAALVDRSLRTGPGHSLAAWRSVFGAHANDASRPTVVAGFDPLASVVTSLRFALIAMVISVVVGGCAALAISTLRRGGRLLDTGLMLPLGTSAVTIGFGLLITFDTAPFDWRGSPWMIPLGHALVATPFVVRLLLPVLRSIDPDLRDAASTLGASPIRVWREIDLRMLGRPLLTGAGFALAISLGEFGATSLLTRSGRETLPIAIERLLNRPGALLHAQGYVLATVLAALTFVIIGAVEAVRLGSDQRA</sequence>
<feature type="transmembrane region" description="Helical" evidence="8">
    <location>
        <begin position="130"/>
        <end position="148"/>
    </location>
</feature>
<dbReference type="SUPFAM" id="SSF161098">
    <property type="entry name" value="MetI-like"/>
    <property type="match status" value="2"/>
</dbReference>
<feature type="transmembrane region" description="Helical" evidence="8">
    <location>
        <begin position="184"/>
        <end position="207"/>
    </location>
</feature>
<feature type="transmembrane region" description="Helical" evidence="8">
    <location>
        <begin position="64"/>
        <end position="89"/>
    </location>
</feature>
<evidence type="ECO:0000313" key="10">
    <source>
        <dbReference type="EMBL" id="CAB4884808.1"/>
    </source>
</evidence>
<evidence type="ECO:0000259" key="9">
    <source>
        <dbReference type="PROSITE" id="PS50928"/>
    </source>
</evidence>
<dbReference type="PANTHER" id="PTHR43357">
    <property type="entry name" value="INNER MEMBRANE ABC TRANSPORTER PERMEASE PROTEIN YDCV"/>
    <property type="match status" value="1"/>
</dbReference>
<feature type="transmembrane region" description="Helical" evidence="8">
    <location>
        <begin position="470"/>
        <end position="492"/>
    </location>
</feature>
<keyword evidence="5 8" id="KW-0812">Transmembrane</keyword>
<accession>A0A6J7ET34</accession>
<evidence type="ECO:0000256" key="3">
    <source>
        <dbReference type="ARBA" id="ARBA00022475"/>
    </source>
</evidence>
<evidence type="ECO:0000256" key="6">
    <source>
        <dbReference type="ARBA" id="ARBA00022989"/>
    </source>
</evidence>
<proteinExistence type="predicted"/>
<dbReference type="PANTHER" id="PTHR43357:SF4">
    <property type="entry name" value="INNER MEMBRANE ABC TRANSPORTER PERMEASE PROTEIN YDCV"/>
    <property type="match status" value="1"/>
</dbReference>
<dbReference type="CDD" id="cd06261">
    <property type="entry name" value="TM_PBP2"/>
    <property type="match status" value="2"/>
</dbReference>
<feature type="transmembrane region" description="Helical" evidence="8">
    <location>
        <begin position="232"/>
        <end position="253"/>
    </location>
</feature>
<feature type="transmembrane region" description="Helical" evidence="8">
    <location>
        <begin position="414"/>
        <end position="433"/>
    </location>
</feature>
<feature type="domain" description="ABC transmembrane type-1" evidence="9">
    <location>
        <begin position="344"/>
        <end position="532"/>
    </location>
</feature>
<dbReference type="AlphaFoldDB" id="A0A6J7ET34"/>
<dbReference type="Gene3D" id="1.10.3720.10">
    <property type="entry name" value="MetI-like"/>
    <property type="match status" value="2"/>
</dbReference>
<name>A0A6J7ET34_9ZZZZ</name>
<dbReference type="Pfam" id="PF00528">
    <property type="entry name" value="BPD_transp_1"/>
    <property type="match status" value="2"/>
</dbReference>
<keyword evidence="7 8" id="KW-0472">Membrane</keyword>
<dbReference type="InterPro" id="IPR000515">
    <property type="entry name" value="MetI-like"/>
</dbReference>
<keyword evidence="2" id="KW-0813">Transport</keyword>
<feature type="transmembrane region" description="Helical" evidence="8">
    <location>
        <begin position="282"/>
        <end position="303"/>
    </location>
</feature>
<feature type="transmembrane region" description="Helical" evidence="8">
    <location>
        <begin position="20"/>
        <end position="44"/>
    </location>
</feature>
<dbReference type="EMBL" id="CAFBLP010000052">
    <property type="protein sequence ID" value="CAB4884808.1"/>
    <property type="molecule type" value="Genomic_DNA"/>
</dbReference>
<evidence type="ECO:0000256" key="4">
    <source>
        <dbReference type="ARBA" id="ARBA00022519"/>
    </source>
</evidence>
<feature type="transmembrane region" description="Helical" evidence="8">
    <location>
        <begin position="348"/>
        <end position="369"/>
    </location>
</feature>
<keyword evidence="4" id="KW-0997">Cell inner membrane</keyword>
<gene>
    <name evidence="10" type="ORF">UFOPK3376_01981</name>
</gene>